<dbReference type="InterPro" id="IPR040520">
    <property type="entry name" value="Importin_rep_3"/>
</dbReference>
<evidence type="ECO:0000313" key="7">
    <source>
        <dbReference type="EMBL" id="OAJ42991.1"/>
    </source>
</evidence>
<evidence type="ECO:0000256" key="2">
    <source>
        <dbReference type="ARBA" id="ARBA00007991"/>
    </source>
</evidence>
<dbReference type="PANTHER" id="PTHR12363">
    <property type="entry name" value="TRANSPORTIN 3 AND IMPORTIN 13"/>
    <property type="match status" value="1"/>
</dbReference>
<protein>
    <recommendedName>
        <fullName evidence="6">Importin N-terminal domain-containing protein</fullName>
    </recommendedName>
</protein>
<evidence type="ECO:0000256" key="4">
    <source>
        <dbReference type="ARBA" id="ARBA00022927"/>
    </source>
</evidence>
<evidence type="ECO:0000256" key="3">
    <source>
        <dbReference type="ARBA" id="ARBA00022448"/>
    </source>
</evidence>
<dbReference type="InterPro" id="IPR051345">
    <property type="entry name" value="Importin_beta-like_NTR"/>
</dbReference>
<keyword evidence="5" id="KW-0539">Nucleus</keyword>
<comment type="similarity">
    <text evidence="2">Belongs to the importin beta family.</text>
</comment>
<dbReference type="GO" id="GO:0005737">
    <property type="term" value="C:cytoplasm"/>
    <property type="evidence" value="ECO:0007669"/>
    <property type="project" value="TreeGrafter"/>
</dbReference>
<evidence type="ECO:0000256" key="1">
    <source>
        <dbReference type="ARBA" id="ARBA00004123"/>
    </source>
</evidence>
<reference evidence="7 8" key="1">
    <citation type="submission" date="2006-10" db="EMBL/GenBank/DDBJ databases">
        <title>The Genome Sequence of Batrachochytrium dendrobatidis JEL423.</title>
        <authorList>
            <consortium name="The Broad Institute Genome Sequencing Platform"/>
            <person name="Birren B."/>
            <person name="Lander E."/>
            <person name="Galagan J."/>
            <person name="Cuomo C."/>
            <person name="Devon K."/>
            <person name="Jaffe D."/>
            <person name="Butler J."/>
            <person name="Alvarez P."/>
            <person name="Gnerre S."/>
            <person name="Grabherr M."/>
            <person name="Kleber M."/>
            <person name="Mauceli E."/>
            <person name="Brockman W."/>
            <person name="Young S."/>
            <person name="LaButti K."/>
            <person name="Sykes S."/>
            <person name="DeCaprio D."/>
            <person name="Crawford M."/>
            <person name="Koehrsen M."/>
            <person name="Engels R."/>
            <person name="Montgomery P."/>
            <person name="Pearson M."/>
            <person name="Howarth C."/>
            <person name="Larson L."/>
            <person name="White J."/>
            <person name="O'Leary S."/>
            <person name="Kodira C."/>
            <person name="Zeng Q."/>
            <person name="Yandava C."/>
            <person name="Alvarado L."/>
            <person name="Longcore J."/>
            <person name="James T."/>
        </authorList>
    </citation>
    <scope>NUCLEOTIDE SEQUENCE [LARGE SCALE GENOMIC DNA]</scope>
    <source>
        <strain evidence="7 8">JEL423</strain>
    </source>
</reference>
<sequence>MELFSVESVQQALHQLLDSTADGLLKKDAESYLLEFQRAQIAWETSLQLLAMQNPSVQLFGAQTLYNKLLNFWSSFPNSKLDQVQQMLVQLLANSELTSPWFVTAKIAQVIVILILKSRVDNPDFHFKQTVAYLLDKMSVAQTDSTAVDASYFSKIILELTGLIPEEMYKMDLDVVSKNKMFAAVQNISVASSEFSVQMLSHVDPTVRRLSLRCISSWIQHEFLPVDTLVQILKSLLFQLLQGSDFETTADAISEILGECRLKRVQKSVCELALDTLTSDAIYIRLSKSIQDQDESVVQLICKMLSELGKNHVEYFWENLHTQPVSKALDMLLDITSFPGYFGVDQVVTEQPFYFWFLFQEAAAEGMDMWANDDLQEQYSIIESRINQIFQKLLESLCIQVKYPPLHEYESWSKDDRDKFKSHRIECADTMLCCHSILNDQAFELVCGAILQRLLQFNSLPNTSIEELEAFLFALKGFSESVDSNANVCLDQIIQTPVLQQIDSLCTTHDLSGQLRNTCVSLLGLYADWLSTHHKSIGPAFEFVLSSLKTTRSCVLAANALRQICDSCRVSLATYSDHVINTCISVLSVTDRATHGKIIESLSMIIQALPTDEASPRLNMILDGILSELETLLVSAKSNTNLTQYRPDVLAQLEYLIACSHGANSFDDSKSVIVNLVDVPAAPNEHELRIGTNIANMIHTVIVLWHADEEMIQTACNVVSEMSKSSLPHLGSQCQPLISFFLKAVEQFPRACYLRTLSALTKYAASRQSEDEAGLVIRKEVFKTISTQVVERFATTSYMESHPDVVDEFVRMLYSFLIMHGSVVLQMEPGFMRTVVVTVILQGLKLQERLAVTTILKFVTDFINAPFEAAVVEHIVKDVLDTTGLAIIHELLMALGGGLPRSLVDKVSDALFTLICKYPVHTRQGLQACLAQPNFPSSLATPTHKASFLKSITSTRQGKTFRSALRTFSAQCRGLDAVGFG</sequence>
<dbReference type="InterPro" id="IPR011989">
    <property type="entry name" value="ARM-like"/>
</dbReference>
<dbReference type="Gene3D" id="1.25.10.10">
    <property type="entry name" value="Leucine-rich Repeat Variant"/>
    <property type="match status" value="1"/>
</dbReference>
<dbReference type="GO" id="GO:0031267">
    <property type="term" value="F:small GTPase binding"/>
    <property type="evidence" value="ECO:0007669"/>
    <property type="project" value="InterPro"/>
</dbReference>
<feature type="domain" description="Importin N-terminal" evidence="6">
    <location>
        <begin position="29"/>
        <end position="94"/>
    </location>
</feature>
<dbReference type="GO" id="GO:0006606">
    <property type="term" value="P:protein import into nucleus"/>
    <property type="evidence" value="ECO:0007669"/>
    <property type="project" value="TreeGrafter"/>
</dbReference>
<dbReference type="EMBL" id="DS022309">
    <property type="protein sequence ID" value="OAJ42991.1"/>
    <property type="molecule type" value="Genomic_DNA"/>
</dbReference>
<dbReference type="InterPro" id="IPR016024">
    <property type="entry name" value="ARM-type_fold"/>
</dbReference>
<dbReference type="Proteomes" id="UP000077115">
    <property type="component" value="Unassembled WGS sequence"/>
</dbReference>
<dbReference type="VEuPathDB" id="FungiDB:BDEG_26376"/>
<dbReference type="STRING" id="403673.A0A177WUC2"/>
<accession>A0A177WUC2</accession>
<dbReference type="Pfam" id="PF24140">
    <property type="entry name" value="TPR_TNPO3_IPO13_3rd"/>
    <property type="match status" value="1"/>
</dbReference>
<keyword evidence="4" id="KW-0653">Protein transport</keyword>
<dbReference type="SUPFAM" id="SSF48371">
    <property type="entry name" value="ARM repeat"/>
    <property type="match status" value="1"/>
</dbReference>
<dbReference type="OrthoDB" id="2016913at2759"/>
<comment type="subcellular location">
    <subcellularLocation>
        <location evidence="1">Nucleus</location>
    </subcellularLocation>
</comment>
<name>A0A177WUC2_BATDL</name>
<dbReference type="Pfam" id="PF18806">
    <property type="entry name" value="Importin_rep_3"/>
    <property type="match status" value="1"/>
</dbReference>
<proteinExistence type="inferred from homology"/>
<dbReference type="InterPro" id="IPR001494">
    <property type="entry name" value="Importin-beta_N"/>
</dbReference>
<evidence type="ECO:0000259" key="6">
    <source>
        <dbReference type="SMART" id="SM00913"/>
    </source>
</evidence>
<gene>
    <name evidence="7" type="ORF">BDEG_26376</name>
</gene>
<dbReference type="PANTHER" id="PTHR12363:SF33">
    <property type="entry name" value="IMPORTIN-13"/>
    <property type="match status" value="1"/>
</dbReference>
<dbReference type="AlphaFoldDB" id="A0A177WUC2"/>
<dbReference type="SMART" id="SM00913">
    <property type="entry name" value="IBN_N"/>
    <property type="match status" value="1"/>
</dbReference>
<dbReference type="GO" id="GO:0005634">
    <property type="term" value="C:nucleus"/>
    <property type="evidence" value="ECO:0007669"/>
    <property type="project" value="UniProtKB-SubCell"/>
</dbReference>
<evidence type="ECO:0000313" key="8">
    <source>
        <dbReference type="Proteomes" id="UP000077115"/>
    </source>
</evidence>
<dbReference type="InterPro" id="IPR057942">
    <property type="entry name" value="TPR_TNPO3_IPO13_3rd"/>
</dbReference>
<evidence type="ECO:0000256" key="5">
    <source>
        <dbReference type="ARBA" id="ARBA00023242"/>
    </source>
</evidence>
<organism evidence="7 8">
    <name type="scientific">Batrachochytrium dendrobatidis (strain JEL423)</name>
    <dbReference type="NCBI Taxonomy" id="403673"/>
    <lineage>
        <taxon>Eukaryota</taxon>
        <taxon>Fungi</taxon>
        <taxon>Fungi incertae sedis</taxon>
        <taxon>Chytridiomycota</taxon>
        <taxon>Chytridiomycota incertae sedis</taxon>
        <taxon>Chytridiomycetes</taxon>
        <taxon>Rhizophydiales</taxon>
        <taxon>Rhizophydiales incertae sedis</taxon>
        <taxon>Batrachochytrium</taxon>
    </lineage>
</organism>
<keyword evidence="3" id="KW-0813">Transport</keyword>
<reference evidence="7 8" key="2">
    <citation type="submission" date="2016-05" db="EMBL/GenBank/DDBJ databases">
        <title>Lineage-specific infection strategies underlie the spectrum of fungal disease in amphibians.</title>
        <authorList>
            <person name="Cuomo C.A."/>
            <person name="Farrer R.A."/>
            <person name="James T."/>
            <person name="Longcore J."/>
            <person name="Birren B."/>
        </authorList>
    </citation>
    <scope>NUCLEOTIDE SEQUENCE [LARGE SCALE GENOMIC DNA]</scope>
    <source>
        <strain evidence="7 8">JEL423</strain>
    </source>
</reference>
<dbReference type="eggNOG" id="KOG2022">
    <property type="taxonomic scope" value="Eukaryota"/>
</dbReference>